<reference evidence="1 2" key="1">
    <citation type="journal article" date="2013" name="Nat. Genet.">
        <title>The high-quality draft genome of peach (Prunus persica) identifies unique patterns of genetic diversity, domestication and genome evolution.</title>
        <authorList>
            <consortium name="International Peach Genome Initiative"/>
            <person name="Verde I."/>
            <person name="Abbott A.G."/>
            <person name="Scalabrin S."/>
            <person name="Jung S."/>
            <person name="Shu S."/>
            <person name="Marroni F."/>
            <person name="Zhebentyayeva T."/>
            <person name="Dettori M.T."/>
            <person name="Grimwood J."/>
            <person name="Cattonaro F."/>
            <person name="Zuccolo A."/>
            <person name="Rossini L."/>
            <person name="Jenkins J."/>
            <person name="Vendramin E."/>
            <person name="Meisel L.A."/>
            <person name="Decroocq V."/>
            <person name="Sosinski B."/>
            <person name="Prochnik S."/>
            <person name="Mitros T."/>
            <person name="Policriti A."/>
            <person name="Cipriani G."/>
            <person name="Dondini L."/>
            <person name="Ficklin S."/>
            <person name="Goodstein D.M."/>
            <person name="Xuan P."/>
            <person name="Del Fabbro C."/>
            <person name="Aramini V."/>
            <person name="Copetti D."/>
            <person name="Gonzalez S."/>
            <person name="Horner D.S."/>
            <person name="Falchi R."/>
            <person name="Lucas S."/>
            <person name="Mica E."/>
            <person name="Maldonado J."/>
            <person name="Lazzari B."/>
            <person name="Bielenberg D."/>
            <person name="Pirona R."/>
            <person name="Miculan M."/>
            <person name="Barakat A."/>
            <person name="Testolin R."/>
            <person name="Stella A."/>
            <person name="Tartarini S."/>
            <person name="Tonutti P."/>
            <person name="Arus P."/>
            <person name="Orellana A."/>
            <person name="Wells C."/>
            <person name="Main D."/>
            <person name="Vizzotto G."/>
            <person name="Silva H."/>
            <person name="Salamini F."/>
            <person name="Schmutz J."/>
            <person name="Morgante M."/>
            <person name="Rokhsar D.S."/>
        </authorList>
    </citation>
    <scope>NUCLEOTIDE SEQUENCE [LARGE SCALE GENOMIC DNA]</scope>
    <source>
        <strain evidence="2">cv. Nemared</strain>
    </source>
</reference>
<evidence type="ECO:0000313" key="2">
    <source>
        <dbReference type="Proteomes" id="UP000006882"/>
    </source>
</evidence>
<keyword evidence="2" id="KW-1185">Reference proteome</keyword>
<name>A0A251NXU0_PRUPE</name>
<evidence type="ECO:0000313" key="1">
    <source>
        <dbReference type="EMBL" id="ONI04092.1"/>
    </source>
</evidence>
<dbReference type="PANTHER" id="PTHR35123:SF3">
    <property type="entry name" value="TRANSMEMBRANE PROTEIN"/>
    <property type="match status" value="1"/>
</dbReference>
<accession>A0A251NXU0</accession>
<protein>
    <submittedName>
        <fullName evidence="1">Uncharacterized protein</fullName>
    </submittedName>
</protein>
<dbReference type="Proteomes" id="UP000006882">
    <property type="component" value="Chromosome G6"/>
</dbReference>
<gene>
    <name evidence="1" type="ORF">PRUPE_6G302200</name>
</gene>
<dbReference type="AlphaFoldDB" id="A0A251NXU0"/>
<dbReference type="EMBL" id="CM007656">
    <property type="protein sequence ID" value="ONI04092.1"/>
    <property type="molecule type" value="Genomic_DNA"/>
</dbReference>
<sequence>LAPTSSSPLYICNTQQYQKSYNLTSFLLLLSSWSSVQQMGFQDIVGGRLGCQYEKLTKRNEKVGRPGRHWVKKMNGRLKGLRLSRSRKLTLKIFSAVVWHSRFARICSDIVNRMKADGAYPSIIFSTQWGLPVLSHSSVRGCSIKCSPNIVPPIRNCIK</sequence>
<dbReference type="Gramene" id="ONI04092">
    <property type="protein sequence ID" value="ONI04092"/>
    <property type="gene ID" value="PRUPE_6G302200"/>
</dbReference>
<feature type="non-terminal residue" evidence="1">
    <location>
        <position position="1"/>
    </location>
</feature>
<proteinExistence type="predicted"/>
<organism evidence="1 2">
    <name type="scientific">Prunus persica</name>
    <name type="common">Peach</name>
    <name type="synonym">Amygdalus persica</name>
    <dbReference type="NCBI Taxonomy" id="3760"/>
    <lineage>
        <taxon>Eukaryota</taxon>
        <taxon>Viridiplantae</taxon>
        <taxon>Streptophyta</taxon>
        <taxon>Embryophyta</taxon>
        <taxon>Tracheophyta</taxon>
        <taxon>Spermatophyta</taxon>
        <taxon>Magnoliopsida</taxon>
        <taxon>eudicotyledons</taxon>
        <taxon>Gunneridae</taxon>
        <taxon>Pentapetalae</taxon>
        <taxon>rosids</taxon>
        <taxon>fabids</taxon>
        <taxon>Rosales</taxon>
        <taxon>Rosaceae</taxon>
        <taxon>Amygdaloideae</taxon>
        <taxon>Amygdaleae</taxon>
        <taxon>Prunus</taxon>
    </lineage>
</organism>
<dbReference type="PANTHER" id="PTHR35123">
    <property type="entry name" value="OS07G0633900 PROTEIN-RELATED"/>
    <property type="match status" value="1"/>
</dbReference>
<dbReference type="eggNOG" id="ENOG502S5P8">
    <property type="taxonomic scope" value="Eukaryota"/>
</dbReference>